<dbReference type="OrthoDB" id="6159439at2759"/>
<keyword evidence="7" id="KW-1185">Reference proteome</keyword>
<keyword evidence="2 3" id="KW-0539">Nucleus</keyword>
<evidence type="ECO:0000256" key="4">
    <source>
        <dbReference type="SAM" id="MobiDB-lite"/>
    </source>
</evidence>
<dbReference type="EMBL" id="JAINUF010000017">
    <property type="protein sequence ID" value="KAJ8339506.1"/>
    <property type="molecule type" value="Genomic_DNA"/>
</dbReference>
<evidence type="ECO:0000313" key="6">
    <source>
        <dbReference type="EMBL" id="KAJ8339506.1"/>
    </source>
</evidence>
<dbReference type="SMART" id="SM00389">
    <property type="entry name" value="HOX"/>
    <property type="match status" value="1"/>
</dbReference>
<dbReference type="InterPro" id="IPR009057">
    <property type="entry name" value="Homeodomain-like_sf"/>
</dbReference>
<feature type="domain" description="Homeobox" evidence="5">
    <location>
        <begin position="119"/>
        <end position="179"/>
    </location>
</feature>
<evidence type="ECO:0000259" key="5">
    <source>
        <dbReference type="PROSITE" id="PS50071"/>
    </source>
</evidence>
<reference evidence="6" key="1">
    <citation type="journal article" date="2023" name="Science">
        <title>Genome structures resolve the early diversification of teleost fishes.</title>
        <authorList>
            <person name="Parey E."/>
            <person name="Louis A."/>
            <person name="Montfort J."/>
            <person name="Bouchez O."/>
            <person name="Roques C."/>
            <person name="Iampietro C."/>
            <person name="Lluch J."/>
            <person name="Castinel A."/>
            <person name="Donnadieu C."/>
            <person name="Desvignes T."/>
            <person name="Floi Bucao C."/>
            <person name="Jouanno E."/>
            <person name="Wen M."/>
            <person name="Mejri S."/>
            <person name="Dirks R."/>
            <person name="Jansen H."/>
            <person name="Henkel C."/>
            <person name="Chen W.J."/>
            <person name="Zahm M."/>
            <person name="Cabau C."/>
            <person name="Klopp C."/>
            <person name="Thompson A.W."/>
            <person name="Robinson-Rechavi M."/>
            <person name="Braasch I."/>
            <person name="Lecointre G."/>
            <person name="Bobe J."/>
            <person name="Postlethwait J.H."/>
            <person name="Berthelot C."/>
            <person name="Roest Crollius H."/>
            <person name="Guiguen Y."/>
        </authorList>
    </citation>
    <scope>NUCLEOTIDE SEQUENCE</scope>
    <source>
        <strain evidence="6">WJC10195</strain>
    </source>
</reference>
<evidence type="ECO:0000256" key="1">
    <source>
        <dbReference type="ARBA" id="ARBA00004123"/>
    </source>
</evidence>
<name>A0A9Q1EIN6_SYNKA</name>
<dbReference type="CDD" id="cd00086">
    <property type="entry name" value="homeodomain"/>
    <property type="match status" value="1"/>
</dbReference>
<dbReference type="Gene3D" id="1.10.10.60">
    <property type="entry name" value="Homeodomain-like"/>
    <property type="match status" value="1"/>
</dbReference>
<keyword evidence="2 3" id="KW-0371">Homeobox</keyword>
<dbReference type="AlphaFoldDB" id="A0A9Q1EIN6"/>
<dbReference type="GO" id="GO:0005634">
    <property type="term" value="C:nucleus"/>
    <property type="evidence" value="ECO:0007669"/>
    <property type="project" value="UniProtKB-SubCell"/>
</dbReference>
<comment type="caution">
    <text evidence="6">The sequence shown here is derived from an EMBL/GenBank/DDBJ whole genome shotgun (WGS) entry which is preliminary data.</text>
</comment>
<dbReference type="GO" id="GO:0003677">
    <property type="term" value="F:DNA binding"/>
    <property type="evidence" value="ECO:0007669"/>
    <property type="project" value="UniProtKB-UniRule"/>
</dbReference>
<evidence type="ECO:0000313" key="7">
    <source>
        <dbReference type="Proteomes" id="UP001152622"/>
    </source>
</evidence>
<feature type="DNA-binding region" description="Homeobox" evidence="2">
    <location>
        <begin position="121"/>
        <end position="180"/>
    </location>
</feature>
<proteinExistence type="predicted"/>
<dbReference type="Pfam" id="PF00046">
    <property type="entry name" value="Homeodomain"/>
    <property type="match status" value="1"/>
</dbReference>
<sequence length="273" mass="30505">MKGYFSIEWLSQSSQETSGTGSRGQVDPWLLAGPQSGPYASSTQPESLPGFYSSHGGGSAQLQEGPAEKWPLRGHIHCSPIGTHQGPGTESRLSLHSSTQGYWSSGIMKPRHPRIRSRRAGRRPRTAFTAEQINQLEKVFKRNAYLGTQDKAELCKRLSLSDKQIRNWFQNRRMKLKRTLQDALAQACQAKATSQLMQYPEVQAFWPSYYPVHESPAPYVTPSSMRYTPQATVGSNPTMSLDSLYQCTSMPGLVVSAASTPLMNQYHPYPHHY</sequence>
<feature type="region of interest" description="Disordered" evidence="4">
    <location>
        <begin position="12"/>
        <end position="126"/>
    </location>
</feature>
<dbReference type="PANTHER" id="PTHR24333:SF5">
    <property type="entry name" value="VENT HOMEOBOX"/>
    <property type="match status" value="1"/>
</dbReference>
<protein>
    <recommendedName>
        <fullName evidence="5">Homeobox domain-containing protein</fullName>
    </recommendedName>
</protein>
<dbReference type="PANTHER" id="PTHR24333">
    <property type="entry name" value="HOMEO BOX HB9 LIKE A-RELATED"/>
    <property type="match status" value="1"/>
</dbReference>
<evidence type="ECO:0000256" key="2">
    <source>
        <dbReference type="PROSITE-ProRule" id="PRU00108"/>
    </source>
</evidence>
<organism evidence="6 7">
    <name type="scientific">Synaphobranchus kaupii</name>
    <name type="common">Kaup's arrowtooth eel</name>
    <dbReference type="NCBI Taxonomy" id="118154"/>
    <lineage>
        <taxon>Eukaryota</taxon>
        <taxon>Metazoa</taxon>
        <taxon>Chordata</taxon>
        <taxon>Craniata</taxon>
        <taxon>Vertebrata</taxon>
        <taxon>Euteleostomi</taxon>
        <taxon>Actinopterygii</taxon>
        <taxon>Neopterygii</taxon>
        <taxon>Teleostei</taxon>
        <taxon>Anguilliformes</taxon>
        <taxon>Synaphobranchidae</taxon>
        <taxon>Synaphobranchus</taxon>
    </lineage>
</organism>
<dbReference type="InterPro" id="IPR001356">
    <property type="entry name" value="HD"/>
</dbReference>
<gene>
    <name evidence="6" type="ORF">SKAU_G00362920</name>
</gene>
<accession>A0A9Q1EIN6</accession>
<dbReference type="Proteomes" id="UP001152622">
    <property type="component" value="Chromosome 17"/>
</dbReference>
<evidence type="ECO:0000256" key="3">
    <source>
        <dbReference type="RuleBase" id="RU000682"/>
    </source>
</evidence>
<dbReference type="SUPFAM" id="SSF46689">
    <property type="entry name" value="Homeodomain-like"/>
    <property type="match status" value="1"/>
</dbReference>
<feature type="compositionally biased region" description="Polar residues" evidence="4">
    <location>
        <begin position="86"/>
        <end position="103"/>
    </location>
</feature>
<dbReference type="PROSITE" id="PS50071">
    <property type="entry name" value="HOMEOBOX_2"/>
    <property type="match status" value="1"/>
</dbReference>
<dbReference type="InterPro" id="IPR050848">
    <property type="entry name" value="Homeobox_TF"/>
</dbReference>
<feature type="compositionally biased region" description="Low complexity" evidence="4">
    <location>
        <begin position="12"/>
        <end position="25"/>
    </location>
</feature>
<comment type="subcellular location">
    <subcellularLocation>
        <location evidence="1 2 3">Nucleus</location>
    </subcellularLocation>
</comment>
<keyword evidence="2 3" id="KW-0238">DNA-binding</keyword>
<feature type="compositionally biased region" description="Basic residues" evidence="4">
    <location>
        <begin position="109"/>
        <end position="125"/>
    </location>
</feature>